<evidence type="ECO:0000313" key="1">
    <source>
        <dbReference type="EMBL" id="MBX67402.1"/>
    </source>
</evidence>
<dbReference type="EMBL" id="GGEC01086918">
    <property type="protein sequence ID" value="MBX67402.1"/>
    <property type="molecule type" value="Transcribed_RNA"/>
</dbReference>
<name>A0A2P2QK92_RHIMU</name>
<accession>A0A2P2QK92</accession>
<protein>
    <submittedName>
        <fullName evidence="1">Uncharacterized protein</fullName>
    </submittedName>
</protein>
<organism evidence="1">
    <name type="scientific">Rhizophora mucronata</name>
    <name type="common">Asiatic mangrove</name>
    <dbReference type="NCBI Taxonomy" id="61149"/>
    <lineage>
        <taxon>Eukaryota</taxon>
        <taxon>Viridiplantae</taxon>
        <taxon>Streptophyta</taxon>
        <taxon>Embryophyta</taxon>
        <taxon>Tracheophyta</taxon>
        <taxon>Spermatophyta</taxon>
        <taxon>Magnoliopsida</taxon>
        <taxon>eudicotyledons</taxon>
        <taxon>Gunneridae</taxon>
        <taxon>Pentapetalae</taxon>
        <taxon>rosids</taxon>
        <taxon>fabids</taxon>
        <taxon>Malpighiales</taxon>
        <taxon>Rhizophoraceae</taxon>
        <taxon>Rhizophora</taxon>
    </lineage>
</organism>
<dbReference type="AlphaFoldDB" id="A0A2P2QK92"/>
<sequence>MAVFHYSEIKGHQVPMQWSLAKDQMYLQLLQEK</sequence>
<reference evidence="1" key="1">
    <citation type="submission" date="2018-02" db="EMBL/GenBank/DDBJ databases">
        <title>Rhizophora mucronata_Transcriptome.</title>
        <authorList>
            <person name="Meera S.P."/>
            <person name="Sreeshan A."/>
            <person name="Augustine A."/>
        </authorList>
    </citation>
    <scope>NUCLEOTIDE SEQUENCE</scope>
    <source>
        <tissue evidence="1">Leaf</tissue>
    </source>
</reference>
<proteinExistence type="predicted"/>